<dbReference type="EMBL" id="VNIQ01000006">
    <property type="protein sequence ID" value="TYQ02471.1"/>
    <property type="molecule type" value="Genomic_DNA"/>
</dbReference>
<name>A0A652YMF6_NOCGL</name>
<evidence type="ECO:0000313" key="7">
    <source>
        <dbReference type="EMBL" id="TYQ02471.1"/>
    </source>
</evidence>
<reference evidence="7" key="1">
    <citation type="submission" date="2019-07" db="EMBL/GenBank/DDBJ databases">
        <title>Genomic Encyclopedia of Type Strains, Phase IV (KMG-IV): sequencing the most valuable type-strain genomes for metagenomic binning, comparative biology and taxonomic classification.</title>
        <authorList>
            <person name="Goeker M."/>
        </authorList>
    </citation>
    <scope>NUCLEOTIDE SEQUENCE</scope>
    <source>
        <strain evidence="7">DSM 44596</strain>
    </source>
</reference>
<sequence length="486" mass="49918">MSISTSEPSKAAPPSTTAVVAILAFAGIVVSLMQTLVIPIIPHLPEYLNASASDTAWVVTATLLASAVAVPTMGRLGDMFGKRRLLLISLALLVVGSIVGAMSSSVVPLVFGRVLQGLAAGVIPLGISIMRDVLPPKKLAGAVAMMSAAMGVGGALGLPIAAMIAEYANWHVLFWASAVLGAIVTGLILVIVPESTVRTGGKFDFVGALTLSVALITLLLAISKGNSWGWASALTVSMLAAAVIAFAIFAWWELRNPKPLVNLRVSARRQVLLTNLASVVFGFAMFASSMVFPQVVQLPEATGFGLGGSMLIAGLVMAPSGIIMMLIAPVSSKITNTHGPKITLMIGAVVVAIGYLIGIFALHSIWQLVMIALIIGAGTGMAYGAMPALIMGAVPASETGAANSLNTLMRALGTSFASAIAGVVLAQMTMTLGDTTLPTENAFRVIMALAAGSALIALFLAAFLPKFRNPARDVPDYVPAEPAAAH</sequence>
<dbReference type="PANTHER" id="PTHR42718">
    <property type="entry name" value="MAJOR FACILITATOR SUPERFAMILY MULTIDRUG TRANSPORTER MFSC"/>
    <property type="match status" value="1"/>
</dbReference>
<evidence type="ECO:0000256" key="3">
    <source>
        <dbReference type="ARBA" id="ARBA00022692"/>
    </source>
</evidence>
<protein>
    <submittedName>
        <fullName evidence="7">EmrB/QacA subfamily drug resistance transporter</fullName>
    </submittedName>
</protein>
<organism evidence="7">
    <name type="scientific">Nocardia globerula</name>
    <dbReference type="NCBI Taxonomy" id="1818"/>
    <lineage>
        <taxon>Bacteria</taxon>
        <taxon>Bacillati</taxon>
        <taxon>Actinomycetota</taxon>
        <taxon>Actinomycetes</taxon>
        <taxon>Mycobacteriales</taxon>
        <taxon>Nocardiaceae</taxon>
        <taxon>Nocardia</taxon>
    </lineage>
</organism>
<dbReference type="AlphaFoldDB" id="A0A652YMF6"/>
<evidence type="ECO:0000256" key="1">
    <source>
        <dbReference type="ARBA" id="ARBA00004651"/>
    </source>
</evidence>
<dbReference type="PANTHER" id="PTHR42718:SF9">
    <property type="entry name" value="MAJOR FACILITATOR SUPERFAMILY MULTIDRUG TRANSPORTER MFSC"/>
    <property type="match status" value="1"/>
</dbReference>
<dbReference type="InterPro" id="IPR036259">
    <property type="entry name" value="MFS_trans_sf"/>
</dbReference>
<dbReference type="GO" id="GO:0022857">
    <property type="term" value="F:transmembrane transporter activity"/>
    <property type="evidence" value="ECO:0007669"/>
    <property type="project" value="InterPro"/>
</dbReference>
<feature type="domain" description="Major facilitator superfamily (MFS) profile" evidence="6">
    <location>
        <begin position="19"/>
        <end position="468"/>
    </location>
</feature>
<dbReference type="CDD" id="cd17504">
    <property type="entry name" value="MFS_MMR_MDR_like"/>
    <property type="match status" value="1"/>
</dbReference>
<dbReference type="Gene3D" id="1.20.1720.10">
    <property type="entry name" value="Multidrug resistance protein D"/>
    <property type="match status" value="1"/>
</dbReference>
<evidence type="ECO:0000259" key="6">
    <source>
        <dbReference type="PROSITE" id="PS50850"/>
    </source>
</evidence>
<evidence type="ECO:0000256" key="5">
    <source>
        <dbReference type="ARBA" id="ARBA00023136"/>
    </source>
</evidence>
<keyword evidence="5" id="KW-0472">Membrane</keyword>
<evidence type="ECO:0000256" key="2">
    <source>
        <dbReference type="ARBA" id="ARBA00022448"/>
    </source>
</evidence>
<gene>
    <name evidence="7" type="ORF">FNL38_106291</name>
</gene>
<keyword evidence="4" id="KW-1133">Transmembrane helix</keyword>
<dbReference type="InterPro" id="IPR011701">
    <property type="entry name" value="MFS"/>
</dbReference>
<dbReference type="PROSITE" id="PS50850">
    <property type="entry name" value="MFS"/>
    <property type="match status" value="1"/>
</dbReference>
<keyword evidence="3" id="KW-0812">Transmembrane</keyword>
<dbReference type="InterPro" id="IPR020846">
    <property type="entry name" value="MFS_dom"/>
</dbReference>
<keyword evidence="2" id="KW-0813">Transport</keyword>
<proteinExistence type="predicted"/>
<accession>A0A652YMF6</accession>
<comment type="subcellular location">
    <subcellularLocation>
        <location evidence="1">Cell membrane</location>
        <topology evidence="1">Multi-pass membrane protein</topology>
    </subcellularLocation>
</comment>
<dbReference type="SUPFAM" id="SSF103473">
    <property type="entry name" value="MFS general substrate transporter"/>
    <property type="match status" value="2"/>
</dbReference>
<dbReference type="GO" id="GO:0005886">
    <property type="term" value="C:plasma membrane"/>
    <property type="evidence" value="ECO:0007669"/>
    <property type="project" value="UniProtKB-SubCell"/>
</dbReference>
<comment type="caution">
    <text evidence="7">The sequence shown here is derived from an EMBL/GenBank/DDBJ whole genome shotgun (WGS) entry which is preliminary data.</text>
</comment>
<dbReference type="Gene3D" id="1.20.1250.20">
    <property type="entry name" value="MFS general substrate transporter like domains"/>
    <property type="match status" value="1"/>
</dbReference>
<dbReference type="Pfam" id="PF07690">
    <property type="entry name" value="MFS_1"/>
    <property type="match status" value="1"/>
</dbReference>
<dbReference type="PRINTS" id="PR01036">
    <property type="entry name" value="TCRTETB"/>
</dbReference>
<evidence type="ECO:0000256" key="4">
    <source>
        <dbReference type="ARBA" id="ARBA00022989"/>
    </source>
</evidence>